<gene>
    <name evidence="2" type="ORF">CUN51_00730</name>
</gene>
<comment type="caution">
    <text evidence="2">The sequence shown here is derived from an EMBL/GenBank/DDBJ whole genome shotgun (WGS) entry which is preliminary data.</text>
</comment>
<dbReference type="EMBL" id="PGTK01000001">
    <property type="protein sequence ID" value="PJF32186.1"/>
    <property type="molecule type" value="Genomic_DNA"/>
</dbReference>
<dbReference type="Proteomes" id="UP000228921">
    <property type="component" value="Unassembled WGS sequence"/>
</dbReference>
<keyword evidence="1" id="KW-1133">Transmembrane helix</keyword>
<accession>A0A2M8P3R3</accession>
<organism evidence="2 3">
    <name type="scientific">Candidatus Thermofonsia Clade 1 bacterium</name>
    <dbReference type="NCBI Taxonomy" id="2364210"/>
    <lineage>
        <taxon>Bacteria</taxon>
        <taxon>Bacillati</taxon>
        <taxon>Chloroflexota</taxon>
        <taxon>Candidatus Thermofontia</taxon>
        <taxon>Candidatus Thermofonsia Clade 1</taxon>
    </lineage>
</organism>
<keyword evidence="1" id="KW-0472">Membrane</keyword>
<evidence type="ECO:0000313" key="2">
    <source>
        <dbReference type="EMBL" id="PJF32186.1"/>
    </source>
</evidence>
<protein>
    <submittedName>
        <fullName evidence="2">Uncharacterized protein</fullName>
    </submittedName>
</protein>
<evidence type="ECO:0000256" key="1">
    <source>
        <dbReference type="SAM" id="Phobius"/>
    </source>
</evidence>
<feature type="transmembrane region" description="Helical" evidence="1">
    <location>
        <begin position="62"/>
        <end position="81"/>
    </location>
</feature>
<evidence type="ECO:0000313" key="3">
    <source>
        <dbReference type="Proteomes" id="UP000228921"/>
    </source>
</evidence>
<keyword evidence="1" id="KW-0812">Transmembrane</keyword>
<proteinExistence type="predicted"/>
<reference evidence="2 3" key="1">
    <citation type="submission" date="2017-11" db="EMBL/GenBank/DDBJ databases">
        <title>Evolution of Phototrophy in the Chloroflexi Phylum Driven by Horizontal Gene Transfer.</title>
        <authorList>
            <person name="Ward L.M."/>
            <person name="Hemp J."/>
            <person name="Shih P.M."/>
            <person name="Mcglynn S.E."/>
            <person name="Fischer W."/>
        </authorList>
    </citation>
    <scope>NUCLEOTIDE SEQUENCE [LARGE SCALE GENOMIC DNA]</scope>
    <source>
        <strain evidence="2">CP2_2F</strain>
    </source>
</reference>
<dbReference type="AlphaFoldDB" id="A0A2M8P3R3"/>
<name>A0A2M8P3R3_9CHLR</name>
<sequence>MHEECLTFVPAIDIPQTVTFGPIPILGEVTFSIPFFGGIQVQEHRVYIRHRGLQFAFLGVDMTWAILALVSLLGIWFILVFRREL</sequence>